<name>A0A9X8EB81_APHAT</name>
<evidence type="ECO:0000313" key="3">
    <source>
        <dbReference type="Proteomes" id="UP000275652"/>
    </source>
</evidence>
<protein>
    <submittedName>
        <fullName evidence="2">Uncharacterized protein</fullName>
    </submittedName>
</protein>
<dbReference type="AlphaFoldDB" id="A0A9X8EB81"/>
<feature type="non-terminal residue" evidence="2">
    <location>
        <position position="1"/>
    </location>
</feature>
<sequence>FQKTVATLQQWANVADPKFLHVGLFDHLSKNQYGLALQWQDVDATERDKIMSPKKVK</sequence>
<dbReference type="Proteomes" id="UP000275652">
    <property type="component" value="Unassembled WGS sequence"/>
</dbReference>
<evidence type="ECO:0000313" key="2">
    <source>
        <dbReference type="EMBL" id="RLO13185.1"/>
    </source>
</evidence>
<proteinExistence type="predicted"/>
<dbReference type="EMBL" id="QUTI01008380">
    <property type="protein sequence ID" value="RLO13185.1"/>
    <property type="molecule type" value="Genomic_DNA"/>
</dbReference>
<comment type="caution">
    <text evidence="2">The sequence shown here is derived from an EMBL/GenBank/DDBJ whole genome shotgun (WGS) entry which is preliminary data.</text>
</comment>
<gene>
    <name evidence="1" type="ORF">DYB28_009654</name>
    <name evidence="2" type="ORF">DYB28_009662</name>
</gene>
<organism evidence="2 3">
    <name type="scientific">Aphanomyces astaci</name>
    <name type="common">Crayfish plague agent</name>
    <dbReference type="NCBI Taxonomy" id="112090"/>
    <lineage>
        <taxon>Eukaryota</taxon>
        <taxon>Sar</taxon>
        <taxon>Stramenopiles</taxon>
        <taxon>Oomycota</taxon>
        <taxon>Saprolegniomycetes</taxon>
        <taxon>Saprolegniales</taxon>
        <taxon>Verrucalvaceae</taxon>
        <taxon>Aphanomyces</taxon>
    </lineage>
</organism>
<reference evidence="2 3" key="1">
    <citation type="journal article" date="2018" name="J. Invertebr. Pathol.">
        <title>New genotyping method for the causative agent of crayfish plague (Aphanomyces astaci) based on whole genome data.</title>
        <authorList>
            <person name="Minardi D."/>
            <person name="Studholme D.J."/>
            <person name="van der Giezen M."/>
            <person name="Pretto T."/>
            <person name="Oidtmann B."/>
        </authorList>
    </citation>
    <scope>NUCLEOTIDE SEQUENCE [LARGE SCALE GENOMIC DNA]</scope>
    <source>
        <strain evidence="2 3">KB13</strain>
    </source>
</reference>
<evidence type="ECO:0000313" key="1">
    <source>
        <dbReference type="EMBL" id="RLO00706.1"/>
    </source>
</evidence>
<dbReference type="EMBL" id="QUTI01039078">
    <property type="protein sequence ID" value="RLO00706.1"/>
    <property type="molecule type" value="Genomic_DNA"/>
</dbReference>
<accession>A0A9X8EB81</accession>